<feature type="domain" description="Mga helix-turn-helix" evidence="3">
    <location>
        <begin position="84"/>
        <end position="162"/>
    </location>
</feature>
<evidence type="ECO:0000313" key="5">
    <source>
        <dbReference type="Proteomes" id="UP000286288"/>
    </source>
</evidence>
<dbReference type="Proteomes" id="UP000286288">
    <property type="component" value="Unassembled WGS sequence"/>
</dbReference>
<proteinExistence type="predicted"/>
<dbReference type="Pfam" id="PF05043">
    <property type="entry name" value="Mga"/>
    <property type="match status" value="1"/>
</dbReference>
<dbReference type="PANTHER" id="PTHR30185:SF18">
    <property type="entry name" value="TRANSCRIPTIONAL REGULATOR MTLR"/>
    <property type="match status" value="1"/>
</dbReference>
<evidence type="ECO:0000313" key="4">
    <source>
        <dbReference type="EMBL" id="RHK03646.1"/>
    </source>
</evidence>
<accession>A0A415EML8</accession>
<dbReference type="InterPro" id="IPR050661">
    <property type="entry name" value="BglG_antiterminators"/>
</dbReference>
<keyword evidence="1" id="KW-0805">Transcription regulation</keyword>
<protein>
    <submittedName>
        <fullName evidence="4">M protein trans-acting positive regulator</fullName>
    </submittedName>
</protein>
<dbReference type="PANTHER" id="PTHR30185">
    <property type="entry name" value="CRYPTIC BETA-GLUCOSIDE BGL OPERON ANTITERMINATOR"/>
    <property type="match status" value="1"/>
</dbReference>
<dbReference type="InterPro" id="IPR007737">
    <property type="entry name" value="Mga_HTH"/>
</dbReference>
<evidence type="ECO:0000259" key="3">
    <source>
        <dbReference type="Pfam" id="PF05043"/>
    </source>
</evidence>
<sequence>MRQFQSSFVISKTTLRWLHLLEHMEHASHTPIRGLSKVIKSSSRTIIEDLQNIKEYFEDAIEMETSNSGYQLQVIDTESYLEKKRNLISNEPLFRIFESIFLGEILTINEWSDILFISPATLMRYFRKIDPILAQYQLTLNKTTVDLIGEEVNIRHFFLNFYYESDSTPHTVFPPLIIHEIGLNLKKEEFDSNFSNLAFEEISYMLYIILERTSHGHYVTIDPTIVKQFRKEYYLELKKLKTMLSNHLQTTIAEKEIIYFYALSMGKRTVFDIDMERDFCNKLGKDSQILQLTQRYLKEAGVPPYALEYSTVLIQSFFATILLKNKLSPVLNKVIPDLISFVKKHFPEEMAQNTAFLQKQFKQLKCLSLDMIVDISAVFTIHMDCVKELYWGKPKKIAFLLEGNQFISQRIQVTARKYLGSYQKLFFPNVLDINPGYFEANQFDIVVTNYNEHMSNFSCSGVYLLFNKIPNSTDWRRLMSLIDFKL</sequence>
<dbReference type="AlphaFoldDB" id="A0A415EML8"/>
<evidence type="ECO:0000256" key="2">
    <source>
        <dbReference type="ARBA" id="ARBA00023163"/>
    </source>
</evidence>
<dbReference type="EMBL" id="QRMZ01000033">
    <property type="protein sequence ID" value="RHK03646.1"/>
    <property type="molecule type" value="Genomic_DNA"/>
</dbReference>
<gene>
    <name evidence="4" type="ORF">DW084_16970</name>
</gene>
<keyword evidence="2" id="KW-0804">Transcription</keyword>
<comment type="caution">
    <text evidence="4">The sequence shown here is derived from an EMBL/GenBank/DDBJ whole genome shotgun (WGS) entry which is preliminary data.</text>
</comment>
<evidence type="ECO:0000256" key="1">
    <source>
        <dbReference type="ARBA" id="ARBA00023015"/>
    </source>
</evidence>
<reference evidence="4 5" key="1">
    <citation type="submission" date="2018-08" db="EMBL/GenBank/DDBJ databases">
        <title>A genome reference for cultivated species of the human gut microbiota.</title>
        <authorList>
            <person name="Zou Y."/>
            <person name="Xue W."/>
            <person name="Luo G."/>
        </authorList>
    </citation>
    <scope>NUCLEOTIDE SEQUENCE [LARGE SCALE GENOMIC DNA]</scope>
    <source>
        <strain evidence="4 5">AF48-16</strain>
    </source>
</reference>
<organism evidence="4 5">
    <name type="scientific">Enterococcus casseliflavus</name>
    <name type="common">Enterococcus flavescens</name>
    <dbReference type="NCBI Taxonomy" id="37734"/>
    <lineage>
        <taxon>Bacteria</taxon>
        <taxon>Bacillati</taxon>
        <taxon>Bacillota</taxon>
        <taxon>Bacilli</taxon>
        <taxon>Lactobacillales</taxon>
        <taxon>Enterococcaceae</taxon>
        <taxon>Enterococcus</taxon>
    </lineage>
</organism>
<name>A0A415EML8_ENTCA</name>